<gene>
    <name evidence="1" type="ORF">AVDCRST_MAG90-722</name>
</gene>
<dbReference type="NCBIfam" id="NF005679">
    <property type="entry name" value="PRK07475.1"/>
    <property type="match status" value="1"/>
</dbReference>
<dbReference type="EMBL" id="CADCUC010000139">
    <property type="protein sequence ID" value="CAA9315597.1"/>
    <property type="molecule type" value="Genomic_DNA"/>
</dbReference>
<organism evidence="1">
    <name type="scientific">uncultured Microvirga sp</name>
    <dbReference type="NCBI Taxonomy" id="412392"/>
    <lineage>
        <taxon>Bacteria</taxon>
        <taxon>Pseudomonadati</taxon>
        <taxon>Pseudomonadota</taxon>
        <taxon>Alphaproteobacteria</taxon>
        <taxon>Hyphomicrobiales</taxon>
        <taxon>Methylobacteriaceae</taxon>
        <taxon>Microvirga</taxon>
        <taxon>environmental samples</taxon>
    </lineage>
</organism>
<reference evidence="1" key="1">
    <citation type="submission" date="2020-02" db="EMBL/GenBank/DDBJ databases">
        <authorList>
            <person name="Meier V. D."/>
        </authorList>
    </citation>
    <scope>NUCLEOTIDE SEQUENCE</scope>
    <source>
        <strain evidence="1">AVDCRST_MAG90</strain>
    </source>
</reference>
<accession>A0A6J4KW07</accession>
<proteinExistence type="predicted"/>
<evidence type="ECO:0000313" key="1">
    <source>
        <dbReference type="EMBL" id="CAA9315597.1"/>
    </source>
</evidence>
<protein>
    <recommendedName>
        <fullName evidence="2">Aspartate/glutamate racemase family protein</fullName>
    </recommendedName>
</protein>
<dbReference type="AlphaFoldDB" id="A0A6J4KW07"/>
<name>A0A6J4KW07_9HYPH</name>
<sequence length="231" mass="24084">MTRPLAVIGILMLDTSFARFPGDVGHPHTWPFPVRRKVVHGATAAAATTLGDDRLLAPFLSAGHELVAEGVDAVTTSCGFLTLYQRELARELPVPVATSALLQIPLVQATLPPGRAVGVLSFDQASLTAEHLLAAGASEKTPVAGLSPHSAFRADILGGPPASFAARESEVVEAATRLRARIPELGAVVLECTNFAPHAAAVKAALKLPVFDIVTLVTWLQAGLRAGRGEA</sequence>
<evidence type="ECO:0008006" key="2">
    <source>
        <dbReference type="Google" id="ProtNLM"/>
    </source>
</evidence>